<accession>A0ABW3DB77</accession>
<dbReference type="CDD" id="cd06853">
    <property type="entry name" value="GT_WecA_like"/>
    <property type="match status" value="1"/>
</dbReference>
<keyword evidence="6 7" id="KW-0472">Membrane</keyword>
<name>A0ABW3DB77_9BACL</name>
<dbReference type="GO" id="GO:0016740">
    <property type="term" value="F:transferase activity"/>
    <property type="evidence" value="ECO:0007669"/>
    <property type="project" value="UniProtKB-KW"/>
</dbReference>
<dbReference type="PROSITE" id="PS01348">
    <property type="entry name" value="MRAY_2"/>
    <property type="match status" value="1"/>
</dbReference>
<feature type="transmembrane region" description="Helical" evidence="7">
    <location>
        <begin position="243"/>
        <end position="262"/>
    </location>
</feature>
<keyword evidence="4 7" id="KW-0812">Transmembrane</keyword>
<evidence type="ECO:0000256" key="4">
    <source>
        <dbReference type="ARBA" id="ARBA00022692"/>
    </source>
</evidence>
<keyword evidence="3 8" id="KW-0808">Transferase</keyword>
<keyword evidence="2" id="KW-1003">Cell membrane</keyword>
<comment type="subcellular location">
    <subcellularLocation>
        <location evidence="1">Cell membrane</location>
        <topology evidence="1">Multi-pass membrane protein</topology>
    </subcellularLocation>
</comment>
<dbReference type="InterPro" id="IPR018480">
    <property type="entry name" value="PNAcMuramoyl-5peptid_Trfase_CS"/>
</dbReference>
<evidence type="ECO:0000313" key="9">
    <source>
        <dbReference type="Proteomes" id="UP001597120"/>
    </source>
</evidence>
<dbReference type="PANTHER" id="PTHR22926">
    <property type="entry name" value="PHOSPHO-N-ACETYLMURAMOYL-PENTAPEPTIDE-TRANSFERASE"/>
    <property type="match status" value="1"/>
</dbReference>
<dbReference type="Proteomes" id="UP001597120">
    <property type="component" value="Unassembled WGS sequence"/>
</dbReference>
<dbReference type="EMBL" id="JBHTIU010000048">
    <property type="protein sequence ID" value="MFD0870460.1"/>
    <property type="molecule type" value="Genomic_DNA"/>
</dbReference>
<feature type="transmembrane region" description="Helical" evidence="7">
    <location>
        <begin position="165"/>
        <end position="183"/>
    </location>
</feature>
<keyword evidence="5 7" id="KW-1133">Transmembrane helix</keyword>
<comment type="caution">
    <text evidence="8">The sequence shown here is derived from an EMBL/GenBank/DDBJ whole genome shotgun (WGS) entry which is preliminary data.</text>
</comment>
<gene>
    <name evidence="8" type="ORF">ACFQ03_14995</name>
</gene>
<sequence>MNWIIYVIGLTVSCVLAVILTPLVKKFAVWFGAIDVPNHRSVHTRIMPRMGGLAIFLAFVATFFIISPALNDFDTHVVLGLILGGAIIVFVGALDDKYNLSPKIKLAGQLAAAGVVIAFGMQIDYIKLPFGDAIDLNSWISIPITIFWIVGVTNAINLIDGLDGLSAGVSAIATSAILVLAIMMGNLTVIVISLILLGSIVGFLFYNFHPAKIFMGDSGSLFLGFSLATLSILGFKSATIVSFLVPLAILGVPISDTLMAIIRRKLNKKPIFTADKGHLHHCLMGLGFSMRKTVLIIYGISLAFGLCAVLLTKASQWGAIVIVVVLLLVMEVGAEAIGIISKSRKPVLRLLRRLLPASVRRTSK</sequence>
<reference evidence="9" key="1">
    <citation type="journal article" date="2019" name="Int. J. Syst. Evol. Microbiol.">
        <title>The Global Catalogue of Microorganisms (GCM) 10K type strain sequencing project: providing services to taxonomists for standard genome sequencing and annotation.</title>
        <authorList>
            <consortium name="The Broad Institute Genomics Platform"/>
            <consortium name="The Broad Institute Genome Sequencing Center for Infectious Disease"/>
            <person name="Wu L."/>
            <person name="Ma J."/>
        </authorList>
    </citation>
    <scope>NUCLEOTIDE SEQUENCE [LARGE SCALE GENOMIC DNA]</scope>
    <source>
        <strain evidence="9">CCUG 57263</strain>
    </source>
</reference>
<feature type="transmembrane region" description="Helical" evidence="7">
    <location>
        <begin position="138"/>
        <end position="158"/>
    </location>
</feature>
<feature type="transmembrane region" description="Helical" evidence="7">
    <location>
        <begin position="76"/>
        <end position="94"/>
    </location>
</feature>
<feature type="transmembrane region" description="Helical" evidence="7">
    <location>
        <begin position="220"/>
        <end position="237"/>
    </location>
</feature>
<feature type="transmembrane region" description="Helical" evidence="7">
    <location>
        <begin position="293"/>
        <end position="311"/>
    </location>
</feature>
<evidence type="ECO:0000256" key="5">
    <source>
        <dbReference type="ARBA" id="ARBA00022989"/>
    </source>
</evidence>
<protein>
    <submittedName>
        <fullName evidence="8">MraY family glycosyltransferase</fullName>
        <ecNumber evidence="8">2.7.8.-</ecNumber>
    </submittedName>
</protein>
<feature type="transmembrane region" description="Helical" evidence="7">
    <location>
        <begin position="6"/>
        <end position="24"/>
    </location>
</feature>
<evidence type="ECO:0000256" key="1">
    <source>
        <dbReference type="ARBA" id="ARBA00004651"/>
    </source>
</evidence>
<feature type="transmembrane region" description="Helical" evidence="7">
    <location>
        <begin position="189"/>
        <end position="208"/>
    </location>
</feature>
<evidence type="ECO:0000256" key="3">
    <source>
        <dbReference type="ARBA" id="ARBA00022679"/>
    </source>
</evidence>
<evidence type="ECO:0000256" key="2">
    <source>
        <dbReference type="ARBA" id="ARBA00022475"/>
    </source>
</evidence>
<feature type="transmembrane region" description="Helical" evidence="7">
    <location>
        <begin position="50"/>
        <end position="70"/>
    </location>
</feature>
<organism evidence="8 9">
    <name type="scientific">Paenibacillus residui</name>
    <dbReference type="NCBI Taxonomy" id="629724"/>
    <lineage>
        <taxon>Bacteria</taxon>
        <taxon>Bacillati</taxon>
        <taxon>Bacillota</taxon>
        <taxon>Bacilli</taxon>
        <taxon>Bacillales</taxon>
        <taxon>Paenibacillaceae</taxon>
        <taxon>Paenibacillus</taxon>
    </lineage>
</organism>
<keyword evidence="9" id="KW-1185">Reference proteome</keyword>
<dbReference type="InterPro" id="IPR000715">
    <property type="entry name" value="Glycosyl_transferase_4"/>
</dbReference>
<evidence type="ECO:0000256" key="7">
    <source>
        <dbReference type="SAM" id="Phobius"/>
    </source>
</evidence>
<proteinExistence type="predicted"/>
<dbReference type="RefSeq" id="WP_144934306.1">
    <property type="nucleotide sequence ID" value="NZ_JBHTIU010000048.1"/>
</dbReference>
<evidence type="ECO:0000256" key="6">
    <source>
        <dbReference type="ARBA" id="ARBA00023136"/>
    </source>
</evidence>
<dbReference type="EC" id="2.7.8.-" evidence="8"/>
<dbReference type="PANTHER" id="PTHR22926:SF3">
    <property type="entry name" value="UNDECAPRENYL-PHOSPHATE ALPHA-N-ACETYLGLUCOSAMINYL 1-PHOSPHATE TRANSFERASE"/>
    <property type="match status" value="1"/>
</dbReference>
<feature type="transmembrane region" description="Helical" evidence="7">
    <location>
        <begin position="317"/>
        <end position="340"/>
    </location>
</feature>
<dbReference type="Pfam" id="PF00953">
    <property type="entry name" value="Glycos_transf_4"/>
    <property type="match status" value="1"/>
</dbReference>
<feature type="transmembrane region" description="Helical" evidence="7">
    <location>
        <begin position="106"/>
        <end position="126"/>
    </location>
</feature>
<evidence type="ECO:0000313" key="8">
    <source>
        <dbReference type="EMBL" id="MFD0870460.1"/>
    </source>
</evidence>